<feature type="compositionally biased region" description="Acidic residues" evidence="1">
    <location>
        <begin position="18"/>
        <end position="38"/>
    </location>
</feature>
<dbReference type="Pfam" id="PF25561">
    <property type="entry name" value="QRICH1"/>
    <property type="match status" value="1"/>
</dbReference>
<dbReference type="EMBL" id="HACG01017342">
    <property type="protein sequence ID" value="CEK64207.1"/>
    <property type="molecule type" value="Transcribed_RNA"/>
</dbReference>
<sequence length="254" mass="29160">ELLMMAEAVAADKRPGDSDTDSEADTVTEDFGGPEEEVIAPAPKEEESLMMRKQDRQGEEDMIQMALRMAEEMSGPIEDLETSVEPVAVSNEALPNQTISTYESQLDDDYISSRPNQHRVAKRPGRGRLPTARVKRPRTERSYTEDDSMQSEPSAQQQSMEPPPDDNYRLKFTYGVNAWRHWIISKNAQIEKTRQMTSSYRLRTFTTDILKCTTDELNYTLCMFIKEVRKPNGEVYSPDSIYYLCLGIQQYLYE</sequence>
<gene>
    <name evidence="3" type="primary">ORF50951</name>
</gene>
<dbReference type="PANTHER" id="PTHR45736:SF1">
    <property type="entry name" value="WITHOUT CHILDREN, ISOFORM B"/>
    <property type="match status" value="1"/>
</dbReference>
<feature type="non-terminal residue" evidence="3">
    <location>
        <position position="1"/>
    </location>
</feature>
<dbReference type="AlphaFoldDB" id="A0A0B6Z739"/>
<feature type="region of interest" description="Disordered" evidence="1">
    <location>
        <begin position="105"/>
        <end position="167"/>
    </location>
</feature>
<evidence type="ECO:0000313" key="3">
    <source>
        <dbReference type="EMBL" id="CEK64207.1"/>
    </source>
</evidence>
<dbReference type="PANTHER" id="PTHR45736">
    <property type="entry name" value="ZINC FINGER MYM-TYPE PROTEIN"/>
    <property type="match status" value="1"/>
</dbReference>
<feature type="compositionally biased region" description="Polar residues" evidence="1">
    <location>
        <begin position="150"/>
        <end position="160"/>
    </location>
</feature>
<accession>A0A0B6Z739</accession>
<protein>
    <recommendedName>
        <fullName evidence="2">QRICH1-like domain-containing protein</fullName>
    </recommendedName>
</protein>
<organism evidence="3">
    <name type="scientific">Arion vulgaris</name>
    <dbReference type="NCBI Taxonomy" id="1028688"/>
    <lineage>
        <taxon>Eukaryota</taxon>
        <taxon>Metazoa</taxon>
        <taxon>Spiralia</taxon>
        <taxon>Lophotrochozoa</taxon>
        <taxon>Mollusca</taxon>
        <taxon>Gastropoda</taxon>
        <taxon>Heterobranchia</taxon>
        <taxon>Euthyneura</taxon>
        <taxon>Panpulmonata</taxon>
        <taxon>Eupulmonata</taxon>
        <taxon>Stylommatophora</taxon>
        <taxon>Helicina</taxon>
        <taxon>Arionoidea</taxon>
        <taxon>Arionidae</taxon>
        <taxon>Arion</taxon>
    </lineage>
</organism>
<reference evidence="3" key="1">
    <citation type="submission" date="2014-12" db="EMBL/GenBank/DDBJ databases">
        <title>Insight into the proteome of Arion vulgaris.</title>
        <authorList>
            <person name="Aradska J."/>
            <person name="Bulat T."/>
            <person name="Smidak R."/>
            <person name="Sarate P."/>
            <person name="Gangsoo J."/>
            <person name="Sialana F."/>
            <person name="Bilban M."/>
            <person name="Lubec G."/>
        </authorList>
    </citation>
    <scope>NUCLEOTIDE SEQUENCE</scope>
    <source>
        <tissue evidence="3">Skin</tissue>
    </source>
</reference>
<feature type="compositionally biased region" description="Basic residues" evidence="1">
    <location>
        <begin position="116"/>
        <end position="126"/>
    </location>
</feature>
<dbReference type="InterPro" id="IPR051284">
    <property type="entry name" value="ZnF_MYMT-QRICH1"/>
</dbReference>
<dbReference type="InterPro" id="IPR057926">
    <property type="entry name" value="QRICH1_dom"/>
</dbReference>
<name>A0A0B6Z739_9EUPU</name>
<evidence type="ECO:0000256" key="1">
    <source>
        <dbReference type="SAM" id="MobiDB-lite"/>
    </source>
</evidence>
<feature type="non-terminal residue" evidence="3">
    <location>
        <position position="254"/>
    </location>
</feature>
<feature type="domain" description="QRICH1-like" evidence="2">
    <location>
        <begin position="169"/>
        <end position="254"/>
    </location>
</feature>
<feature type="region of interest" description="Disordered" evidence="1">
    <location>
        <begin position="1"/>
        <end position="60"/>
    </location>
</feature>
<feature type="compositionally biased region" description="Basic and acidic residues" evidence="1">
    <location>
        <begin position="43"/>
        <end position="59"/>
    </location>
</feature>
<proteinExistence type="predicted"/>
<evidence type="ECO:0000259" key="2">
    <source>
        <dbReference type="Pfam" id="PF25561"/>
    </source>
</evidence>